<evidence type="ECO:0000256" key="5">
    <source>
        <dbReference type="ARBA" id="ARBA00022985"/>
    </source>
</evidence>
<dbReference type="AlphaFoldDB" id="A0A5B9D9S4"/>
<accession>A0A5B9D9S4</accession>
<dbReference type="RefSeq" id="WP_147662909.1">
    <property type="nucleotide sequence ID" value="NZ_CP042905.2"/>
</dbReference>
<keyword evidence="7 8" id="KW-0472">Membrane</keyword>
<evidence type="ECO:0000313" key="11">
    <source>
        <dbReference type="Proteomes" id="UP000321408"/>
    </source>
</evidence>
<evidence type="ECO:0000256" key="1">
    <source>
        <dbReference type="ARBA" id="ARBA00022475"/>
    </source>
</evidence>
<dbReference type="KEGG" id="psyt:DSAG12_01846"/>
<name>A0A5B9D9S4_9ARCH</name>
<keyword evidence="6 8" id="KW-1133">Transmembrane helix</keyword>
<dbReference type="EMBL" id="CP042905">
    <property type="protein sequence ID" value="QEE16018.1"/>
    <property type="molecule type" value="Genomic_DNA"/>
</dbReference>
<evidence type="ECO:0000256" key="3">
    <source>
        <dbReference type="ARBA" id="ARBA00022679"/>
    </source>
</evidence>
<dbReference type="SUPFAM" id="SSF53448">
    <property type="entry name" value="Nucleotide-diphospho-sugar transferases"/>
    <property type="match status" value="1"/>
</dbReference>
<evidence type="ECO:0000256" key="6">
    <source>
        <dbReference type="ARBA" id="ARBA00022989"/>
    </source>
</evidence>
<dbReference type="GeneID" id="41329839"/>
<dbReference type="InterPro" id="IPR029044">
    <property type="entry name" value="Nucleotide-diphossugar_trans"/>
</dbReference>
<feature type="transmembrane region" description="Helical" evidence="8">
    <location>
        <begin position="234"/>
        <end position="255"/>
    </location>
</feature>
<dbReference type="EC" id="2.4.-.-" evidence="10"/>
<dbReference type="Pfam" id="PF00535">
    <property type="entry name" value="Glycos_transf_2"/>
    <property type="match status" value="1"/>
</dbReference>
<keyword evidence="4 8" id="KW-0812">Transmembrane</keyword>
<sequence>MVESIIEYSVVIPVYNSETSLKELHSRLSKTFESITPNYELIFIDDCSKDNSWKILKELNLDDHKVKIIQLLKNSGQHNAILCGFNFSKGKFIITMDDDLQHPPEEISVLISAIKMDPETDIYVGYPKKKKHGFFRNLASSCANLLNSYFFKKPKELKSGSFRIIRRIIIDEILNSDNSNLVIGPKLLTITNRIKNVSVKHDTRLYGKSNYTFTKYVKMALDNILMNSTLPLRIVSIFGFIISIASFIVGVIKILKYFINGVSVTGWTSIIVAILFLSGMILFSLGLIGEYLIRIIKTVKNNQVYAIREKII</sequence>
<protein>
    <submittedName>
        <fullName evidence="10">Glycosyltransferase</fullName>
        <ecNumber evidence="10">2.4.-.-</ecNumber>
    </submittedName>
</protein>
<dbReference type="GO" id="GO:0099621">
    <property type="term" value="F:undecaprenyl-phosphate 4-deoxy-4-formamido-L-arabinose transferase activity"/>
    <property type="evidence" value="ECO:0007669"/>
    <property type="project" value="TreeGrafter"/>
</dbReference>
<dbReference type="PANTHER" id="PTHR48090">
    <property type="entry name" value="UNDECAPRENYL-PHOSPHATE 4-DEOXY-4-FORMAMIDO-L-ARABINOSE TRANSFERASE-RELATED"/>
    <property type="match status" value="1"/>
</dbReference>
<dbReference type="Proteomes" id="UP000321408">
    <property type="component" value="Chromosome"/>
</dbReference>
<reference evidence="10 11" key="1">
    <citation type="journal article" date="2020" name="Nature">
        <title>Isolation of an archaeon at the prokaryote-eukaryote interface.</title>
        <authorList>
            <person name="Imachi H."/>
            <person name="Nobu M.K."/>
            <person name="Nakahara N."/>
            <person name="Morono Y."/>
            <person name="Ogawara M."/>
            <person name="Takaki Y."/>
            <person name="Takano Y."/>
            <person name="Uematsu K."/>
            <person name="Ikuta T."/>
            <person name="Ito M."/>
            <person name="Matsui Y."/>
            <person name="Miyazaki M."/>
            <person name="Murata K."/>
            <person name="Saito Y."/>
            <person name="Sakai S."/>
            <person name="Song C."/>
            <person name="Tasumi E."/>
            <person name="Yamanaka Y."/>
            <person name="Yamaguchi T."/>
            <person name="Kamagata Y."/>
            <person name="Tamaki H."/>
            <person name="Takai K."/>
        </authorList>
    </citation>
    <scope>NUCLEOTIDE SEQUENCE [LARGE SCALE GENOMIC DNA]</scope>
    <source>
        <strain evidence="10 11">MK-D1</strain>
    </source>
</reference>
<evidence type="ECO:0000256" key="4">
    <source>
        <dbReference type="ARBA" id="ARBA00022692"/>
    </source>
</evidence>
<evidence type="ECO:0000256" key="2">
    <source>
        <dbReference type="ARBA" id="ARBA00022676"/>
    </source>
</evidence>
<dbReference type="Gene3D" id="3.90.550.10">
    <property type="entry name" value="Spore Coat Polysaccharide Biosynthesis Protein SpsA, Chain A"/>
    <property type="match status" value="1"/>
</dbReference>
<dbReference type="InterPro" id="IPR001173">
    <property type="entry name" value="Glyco_trans_2-like"/>
</dbReference>
<keyword evidence="5" id="KW-0448">Lipopolysaccharide biosynthesis</keyword>
<organism evidence="10 11">
    <name type="scientific">Promethearchaeum syntrophicum</name>
    <dbReference type="NCBI Taxonomy" id="2594042"/>
    <lineage>
        <taxon>Archaea</taxon>
        <taxon>Promethearchaeati</taxon>
        <taxon>Promethearchaeota</taxon>
        <taxon>Promethearchaeia</taxon>
        <taxon>Promethearchaeales</taxon>
        <taxon>Promethearchaeaceae</taxon>
        <taxon>Promethearchaeum</taxon>
    </lineage>
</organism>
<evidence type="ECO:0000313" key="10">
    <source>
        <dbReference type="EMBL" id="QEE16018.1"/>
    </source>
</evidence>
<dbReference type="PANTHER" id="PTHR48090:SF3">
    <property type="entry name" value="UNDECAPRENYL-PHOSPHATE 4-DEOXY-4-FORMAMIDO-L-ARABINOSE TRANSFERASE"/>
    <property type="match status" value="1"/>
</dbReference>
<feature type="transmembrane region" description="Helical" evidence="8">
    <location>
        <begin position="267"/>
        <end position="293"/>
    </location>
</feature>
<dbReference type="GO" id="GO:0005886">
    <property type="term" value="C:plasma membrane"/>
    <property type="evidence" value="ECO:0007669"/>
    <property type="project" value="TreeGrafter"/>
</dbReference>
<keyword evidence="11" id="KW-1185">Reference proteome</keyword>
<keyword evidence="3 10" id="KW-0808">Transferase</keyword>
<dbReference type="OrthoDB" id="46222at2157"/>
<proteinExistence type="predicted"/>
<dbReference type="InterPro" id="IPR050256">
    <property type="entry name" value="Glycosyltransferase_2"/>
</dbReference>
<evidence type="ECO:0000256" key="7">
    <source>
        <dbReference type="ARBA" id="ARBA00023136"/>
    </source>
</evidence>
<gene>
    <name evidence="10" type="ORF">DSAG12_01846</name>
</gene>
<feature type="domain" description="Glycosyltransferase 2-like" evidence="9">
    <location>
        <begin position="9"/>
        <end position="173"/>
    </location>
</feature>
<reference evidence="10 11" key="2">
    <citation type="journal article" date="2024" name="Int. J. Syst. Evol. Microbiol.">
        <title>Promethearchaeum syntrophicum gen. nov., sp. nov., an anaerobic, obligately syntrophic archaeon, the first isolate of the lineage 'Asgard' archaea, and proposal of the new archaeal phylum Promethearchaeota phyl. nov. and kingdom Promethearchaeati regn. nov.</title>
        <authorList>
            <person name="Imachi H."/>
            <person name="Nobu M.K."/>
            <person name="Kato S."/>
            <person name="Takaki Y."/>
            <person name="Miyazaki M."/>
            <person name="Miyata M."/>
            <person name="Ogawara M."/>
            <person name="Saito Y."/>
            <person name="Sakai S."/>
            <person name="Tahara Y.O."/>
            <person name="Takano Y."/>
            <person name="Tasumi E."/>
            <person name="Uematsu K."/>
            <person name="Yoshimura T."/>
            <person name="Itoh T."/>
            <person name="Ohkuma M."/>
            <person name="Takai K."/>
        </authorList>
    </citation>
    <scope>NUCLEOTIDE SEQUENCE [LARGE SCALE GENOMIC DNA]</scope>
    <source>
        <strain evidence="10 11">MK-D1</strain>
    </source>
</reference>
<evidence type="ECO:0000259" key="9">
    <source>
        <dbReference type="Pfam" id="PF00535"/>
    </source>
</evidence>
<dbReference type="CDD" id="cd04187">
    <property type="entry name" value="DPM1_like_bac"/>
    <property type="match status" value="1"/>
</dbReference>
<evidence type="ECO:0000256" key="8">
    <source>
        <dbReference type="SAM" id="Phobius"/>
    </source>
</evidence>
<keyword evidence="2 10" id="KW-0328">Glycosyltransferase</keyword>
<keyword evidence="1" id="KW-1003">Cell membrane</keyword>